<accession>A0A428TW14</accession>
<keyword evidence="4" id="KW-1185">Reference proteome</keyword>
<name>A0A428TW14_9HYPO</name>
<keyword evidence="2" id="KW-0732">Signal</keyword>
<feature type="signal peptide" evidence="2">
    <location>
        <begin position="1"/>
        <end position="21"/>
    </location>
</feature>
<gene>
    <name evidence="3" type="ORF">CEP52_005874</name>
</gene>
<sequence>MRLGVAVSLALGLLGSDLVAASVCRPQSSSSVVTDASLTTSSETSQASSSSSTATESSSASATISVVSSDTTQAITSEISSSTSTESVSTSSSDDVSESATTFTTKTATTESVTTSSSEVASESSTASVESTTATTVESSTVQTTTTDPATTDSLTTESSKVTTTSSAPATNPTFELMVRGNRVDGQYIKNDLSGAGFSLLMPTNEDYETIAVYVEEGTGHLKILSSDYYLCIGYQWSWTEYDVLPAFVQLCNTWSLDNDGANRIKYITCQLTGENRLSCSAPGGYCYNWVEGPRDTVRGRCDTVPGTTFTEFFARSDNDFDNYVVYLGPNDSFEGYELLGLRRTPYEEPVAEP</sequence>
<dbReference type="EMBL" id="NKCK01000047">
    <property type="protein sequence ID" value="RSM06225.1"/>
    <property type="molecule type" value="Genomic_DNA"/>
</dbReference>
<comment type="caution">
    <text evidence="3">The sequence shown here is derived from an EMBL/GenBank/DDBJ whole genome shotgun (WGS) entry which is preliminary data.</text>
</comment>
<evidence type="ECO:0000256" key="2">
    <source>
        <dbReference type="SAM" id="SignalP"/>
    </source>
</evidence>
<evidence type="ECO:0000313" key="3">
    <source>
        <dbReference type="EMBL" id="RSM06225.1"/>
    </source>
</evidence>
<dbReference type="Proteomes" id="UP000287144">
    <property type="component" value="Unassembled WGS sequence"/>
</dbReference>
<feature type="chain" id="PRO_5019199744" evidence="2">
    <location>
        <begin position="22"/>
        <end position="354"/>
    </location>
</feature>
<feature type="region of interest" description="Disordered" evidence="1">
    <location>
        <begin position="31"/>
        <end position="173"/>
    </location>
</feature>
<evidence type="ECO:0000256" key="1">
    <source>
        <dbReference type="SAM" id="MobiDB-lite"/>
    </source>
</evidence>
<evidence type="ECO:0000313" key="4">
    <source>
        <dbReference type="Proteomes" id="UP000287144"/>
    </source>
</evidence>
<feature type="compositionally biased region" description="Low complexity" evidence="1">
    <location>
        <begin position="36"/>
        <end position="173"/>
    </location>
</feature>
<organism evidence="3 4">
    <name type="scientific">Fusarium oligoseptatum</name>
    <dbReference type="NCBI Taxonomy" id="2604345"/>
    <lineage>
        <taxon>Eukaryota</taxon>
        <taxon>Fungi</taxon>
        <taxon>Dikarya</taxon>
        <taxon>Ascomycota</taxon>
        <taxon>Pezizomycotina</taxon>
        <taxon>Sordariomycetes</taxon>
        <taxon>Hypocreomycetidae</taxon>
        <taxon>Hypocreales</taxon>
        <taxon>Nectriaceae</taxon>
        <taxon>Fusarium</taxon>
        <taxon>Fusarium solani species complex</taxon>
    </lineage>
</organism>
<reference evidence="3 4" key="1">
    <citation type="submission" date="2017-06" db="EMBL/GenBank/DDBJ databases">
        <title>Comparative genomic analysis of Ambrosia Fusariam Clade fungi.</title>
        <authorList>
            <person name="Stajich J.E."/>
            <person name="Carrillo J."/>
            <person name="Kijimoto T."/>
            <person name="Eskalen A."/>
            <person name="O'Donnell K."/>
            <person name="Kasson M."/>
        </authorList>
    </citation>
    <scope>NUCLEOTIDE SEQUENCE [LARGE SCALE GENOMIC DNA]</scope>
    <source>
        <strain evidence="3 4">NRRL62579</strain>
    </source>
</reference>
<dbReference type="AlphaFoldDB" id="A0A428TW14"/>
<proteinExistence type="predicted"/>
<protein>
    <submittedName>
        <fullName evidence="3">Uncharacterized protein</fullName>
    </submittedName>
</protein>